<keyword evidence="3 6" id="KW-0812">Transmembrane</keyword>
<dbReference type="SMART" id="SM00155">
    <property type="entry name" value="PLDc"/>
    <property type="match status" value="2"/>
</dbReference>
<dbReference type="Proteomes" id="UP000002430">
    <property type="component" value="Chromosome"/>
</dbReference>
<proteinExistence type="predicted"/>
<keyword evidence="5 6" id="KW-0472">Membrane</keyword>
<keyword evidence="2" id="KW-1003">Cell membrane</keyword>
<evidence type="ECO:0000256" key="2">
    <source>
        <dbReference type="ARBA" id="ARBA00022475"/>
    </source>
</evidence>
<dbReference type="eggNOG" id="COG1502">
    <property type="taxonomic scope" value="Bacteria"/>
</dbReference>
<dbReference type="PROSITE" id="PS50035">
    <property type="entry name" value="PLD"/>
    <property type="match status" value="2"/>
</dbReference>
<keyword evidence="4 6" id="KW-1133">Transmembrane helix</keyword>
<dbReference type="InterPro" id="IPR027379">
    <property type="entry name" value="CLS_N"/>
</dbReference>
<dbReference type="KEGG" id="lip:LI0593"/>
<feature type="transmembrane region" description="Helical" evidence="6">
    <location>
        <begin position="33"/>
        <end position="54"/>
    </location>
</feature>
<dbReference type="CDD" id="cd09157">
    <property type="entry name" value="PLDc_CLS_unchar2_1"/>
    <property type="match status" value="1"/>
</dbReference>
<dbReference type="GO" id="GO:0005886">
    <property type="term" value="C:plasma membrane"/>
    <property type="evidence" value="ECO:0007669"/>
    <property type="project" value="UniProtKB-SubCell"/>
</dbReference>
<dbReference type="PANTHER" id="PTHR21248">
    <property type="entry name" value="CARDIOLIPIN SYNTHASE"/>
    <property type="match status" value="1"/>
</dbReference>
<dbReference type="GO" id="GO:0032049">
    <property type="term" value="P:cardiolipin biosynthetic process"/>
    <property type="evidence" value="ECO:0007669"/>
    <property type="project" value="UniProtKB-ARBA"/>
</dbReference>
<reference evidence="8 9" key="1">
    <citation type="submission" date="2005-11" db="EMBL/GenBank/DDBJ databases">
        <title>The complete genome sequence of Lawsonia intracellularis: the causative agent of proliferative enteropathy.</title>
        <authorList>
            <person name="Kaur K."/>
            <person name="Zhang Q."/>
            <person name="Beckler D."/>
            <person name="Munir S."/>
            <person name="Li L."/>
            <person name="Kinsley K."/>
            <person name="Herron L."/>
            <person name="Peterson A."/>
            <person name="May B."/>
            <person name="Singh S."/>
            <person name="Gebhart C."/>
            <person name="Kapur V."/>
        </authorList>
    </citation>
    <scope>NUCLEOTIDE SEQUENCE [LARGE SCALE GENOMIC DNA]</scope>
    <source>
        <strain evidence="8 9">PHE/MN1-00</strain>
    </source>
</reference>
<evidence type="ECO:0000256" key="3">
    <source>
        <dbReference type="ARBA" id="ARBA00022692"/>
    </source>
</evidence>
<feature type="domain" description="PLD phosphodiesterase" evidence="7">
    <location>
        <begin position="219"/>
        <end position="246"/>
    </location>
</feature>
<comment type="subcellular location">
    <subcellularLocation>
        <location evidence="1">Cell membrane</location>
        <topology evidence="1">Multi-pass membrane protein</topology>
    </subcellularLocation>
</comment>
<dbReference type="Pfam" id="PF13091">
    <property type="entry name" value="PLDc_2"/>
    <property type="match status" value="2"/>
</dbReference>
<evidence type="ECO:0000259" key="7">
    <source>
        <dbReference type="PROSITE" id="PS50035"/>
    </source>
</evidence>
<dbReference type="OrthoDB" id="9762009at2"/>
<dbReference type="Pfam" id="PF13396">
    <property type="entry name" value="PLDc_N"/>
    <property type="match status" value="1"/>
</dbReference>
<dbReference type="GO" id="GO:0008808">
    <property type="term" value="F:cardiolipin synthase activity"/>
    <property type="evidence" value="ECO:0007669"/>
    <property type="project" value="TreeGrafter"/>
</dbReference>
<dbReference type="STRING" id="363253.LI0593"/>
<evidence type="ECO:0000256" key="5">
    <source>
        <dbReference type="ARBA" id="ARBA00023136"/>
    </source>
</evidence>
<dbReference type="InterPro" id="IPR001736">
    <property type="entry name" value="PLipase_D/transphosphatidylase"/>
</dbReference>
<name>Q1MQT0_LAWIP</name>
<evidence type="ECO:0000256" key="1">
    <source>
        <dbReference type="ARBA" id="ARBA00004651"/>
    </source>
</evidence>
<evidence type="ECO:0000313" key="8">
    <source>
        <dbReference type="EMBL" id="CAJ54647.1"/>
    </source>
</evidence>
<dbReference type="HOGENOM" id="CLU_038053_1_0_7"/>
<dbReference type="EMBL" id="AM180252">
    <property type="protein sequence ID" value="CAJ54647.1"/>
    <property type="molecule type" value="Genomic_DNA"/>
</dbReference>
<keyword evidence="9" id="KW-1185">Reference proteome</keyword>
<sequence length="479" mass="53787">MNFIFFSSIIVIYCLAIFTAAQALLHKKDSKSAFGWIAIIFMLPIPGIIFYWLFGIARVDSRASLLMGKAAYKVLGGKKDLHTGFFVKDPQGFIDSKTLPVNIAKLSMPGQKISDHYVVGGNNVYPLYNGEEVYPKMLEAISKATHRVYLSTFIFGNDFVGTLFIKTINEAAIRGCEVKILLDGIGSFFPIKSWREKLHPAIKLAYFLSPSLLPPKLSINLRNHRKILVCDSNIAFTGGMNISQHHLVTLKKSNRVQDIHFYCAGPIAKQLEIAFLLDWSFTTGETARIPFDPIKKQGSTLCRLIIDGPGSPHETIHDLFCAMSSSAQKNIRIMSPYFLPTPQLSEALASAVLRGVTVDIIIPLKNNHYLLQWAMAHQAPQLVDKNIHLFLQPPPFAHTKLLLIDNDYTLMGSANLDPRSLNLNFELVVENFSTTLTNNLIEFFDKKKSQSYQLTEHTKLPSLPIRLRNAASWLFSPYL</sequence>
<protein>
    <submittedName>
        <fullName evidence="8">Phosphatidylserine/phosphatidylglycerophosphate/ cardiolipin synthases and related enzymes</fullName>
    </submittedName>
</protein>
<dbReference type="RefSeq" id="WP_011526676.1">
    <property type="nucleotide sequence ID" value="NC_008011.1"/>
</dbReference>
<dbReference type="SUPFAM" id="SSF56024">
    <property type="entry name" value="Phospholipase D/nuclease"/>
    <property type="match status" value="2"/>
</dbReference>
<evidence type="ECO:0000313" key="9">
    <source>
        <dbReference type="Proteomes" id="UP000002430"/>
    </source>
</evidence>
<evidence type="ECO:0000256" key="6">
    <source>
        <dbReference type="SAM" id="Phobius"/>
    </source>
</evidence>
<accession>Q1MQT0</accession>
<organism evidence="8 9">
    <name type="scientific">Lawsonia intracellularis (strain PHE/MN1-00)</name>
    <dbReference type="NCBI Taxonomy" id="363253"/>
    <lineage>
        <taxon>Bacteria</taxon>
        <taxon>Pseudomonadati</taxon>
        <taxon>Thermodesulfobacteriota</taxon>
        <taxon>Desulfovibrionia</taxon>
        <taxon>Desulfovibrionales</taxon>
        <taxon>Desulfovibrionaceae</taxon>
        <taxon>Lawsonia</taxon>
    </lineage>
</organism>
<dbReference type="PANTHER" id="PTHR21248:SF22">
    <property type="entry name" value="PHOSPHOLIPASE D"/>
    <property type="match status" value="1"/>
</dbReference>
<gene>
    <name evidence="8" type="primary">cls</name>
    <name evidence="8" type="ordered locus">LI0593</name>
</gene>
<evidence type="ECO:0000256" key="4">
    <source>
        <dbReference type="ARBA" id="ARBA00022989"/>
    </source>
</evidence>
<dbReference type="CDD" id="cd09163">
    <property type="entry name" value="PLDc_CLS_unchar2_2"/>
    <property type="match status" value="1"/>
</dbReference>
<dbReference type="Gene3D" id="3.30.870.10">
    <property type="entry name" value="Endonuclease Chain A"/>
    <property type="match status" value="2"/>
</dbReference>
<dbReference type="InterPro" id="IPR025202">
    <property type="entry name" value="PLD-like_dom"/>
</dbReference>
<feature type="domain" description="PLD phosphodiesterase" evidence="7">
    <location>
        <begin position="398"/>
        <end position="420"/>
    </location>
</feature>
<dbReference type="AlphaFoldDB" id="Q1MQT0"/>